<organism evidence="1 2">
    <name type="scientific">Burkholderia ubonensis subsp. mesacidophila</name>
    <dbReference type="NCBI Taxonomy" id="265293"/>
    <lineage>
        <taxon>Bacteria</taxon>
        <taxon>Pseudomonadati</taxon>
        <taxon>Pseudomonadota</taxon>
        <taxon>Betaproteobacteria</taxon>
        <taxon>Burkholderiales</taxon>
        <taxon>Burkholderiaceae</taxon>
        <taxon>Burkholderia</taxon>
        <taxon>Burkholderia cepacia complex</taxon>
    </lineage>
</organism>
<evidence type="ECO:0000313" key="2">
    <source>
        <dbReference type="Proteomes" id="UP000217994"/>
    </source>
</evidence>
<reference evidence="1 2" key="1">
    <citation type="submission" date="2017-01" db="EMBL/GenBank/DDBJ databases">
        <title>Whole-Genome Shotgun Sequencing of Two beta-Proteobacterial Species in Search of the Bulgecin Biosynthetic Cluster.</title>
        <authorList>
            <person name="Horsman M.E."/>
            <person name="Marous D.R."/>
            <person name="Li R."/>
            <person name="Oliver R.A."/>
            <person name="Byun B."/>
            <person name="Emrich S.J."/>
            <person name="Boggess B."/>
            <person name="Townsend C.A."/>
            <person name="Mobashery S."/>
        </authorList>
    </citation>
    <scope>NUCLEOTIDE SEQUENCE [LARGE SCALE GENOMIC DNA]</scope>
    <source>
        <strain evidence="1 2">ATCC 31433</strain>
    </source>
</reference>
<name>A0A2A4FFP0_9BURK</name>
<dbReference type="AlphaFoldDB" id="A0A2A4FFP0"/>
<accession>A0A2A4FFP0</accession>
<protein>
    <submittedName>
        <fullName evidence="1">Uncharacterized protein</fullName>
    </submittedName>
</protein>
<proteinExistence type="predicted"/>
<dbReference type="EMBL" id="MTZU01000045">
    <property type="protein sequence ID" value="PCE31490.1"/>
    <property type="molecule type" value="Genomic_DNA"/>
</dbReference>
<dbReference type="Proteomes" id="UP000217994">
    <property type="component" value="Unassembled WGS sequence"/>
</dbReference>
<gene>
    <name evidence="1" type="ORF">BZL54_15240</name>
</gene>
<comment type="caution">
    <text evidence="1">The sequence shown here is derived from an EMBL/GenBank/DDBJ whole genome shotgun (WGS) entry which is preliminary data.</text>
</comment>
<sequence length="82" mass="8838">MTVSGQIPLSVFTSSGHSRDTARFELTLQWVNAPSGSSDENHSGAAGDDLYDHSVDTIGEMTLPALGLRSFPLPNGQMKFER</sequence>
<evidence type="ECO:0000313" key="1">
    <source>
        <dbReference type="EMBL" id="PCE31490.1"/>
    </source>
</evidence>